<dbReference type="HOGENOM" id="CLU_1941151_0_0_1"/>
<dbReference type="Gramene" id="OBART06G18270.1">
    <property type="protein sequence ID" value="OBART06G18270.1"/>
    <property type="gene ID" value="OBART06G18270"/>
</dbReference>
<dbReference type="Pfam" id="PF05553">
    <property type="entry name" value="DUF761"/>
    <property type="match status" value="1"/>
</dbReference>
<evidence type="ECO:0000313" key="2">
    <source>
        <dbReference type="Proteomes" id="UP000026960"/>
    </source>
</evidence>
<evidence type="ECO:0000313" key="1">
    <source>
        <dbReference type="EnsemblPlants" id="OBART06G18270.1"/>
    </source>
</evidence>
<dbReference type="Proteomes" id="UP000026960">
    <property type="component" value="Chromosome 6"/>
</dbReference>
<name>A0A0D3GHS0_9ORYZ</name>
<dbReference type="EnsemblPlants" id="OBART06G18270.1">
    <property type="protein sequence ID" value="OBART06G18270.1"/>
    <property type="gene ID" value="OBART06G18270"/>
</dbReference>
<proteinExistence type="predicted"/>
<accession>A0A0D3GHS0</accession>
<dbReference type="PANTHER" id="PTHR33265">
    <property type="entry name" value="AVR9/CF-9 RAPIDLY ELICITED PROTEIN-RELATED"/>
    <property type="match status" value="1"/>
</dbReference>
<dbReference type="AlphaFoldDB" id="A0A0D3GHS0"/>
<protein>
    <submittedName>
        <fullName evidence="1">Uncharacterized protein</fullName>
    </submittedName>
</protein>
<dbReference type="eggNOG" id="ENOG502RXSC">
    <property type="taxonomic scope" value="Eukaryota"/>
</dbReference>
<sequence length="136" mass="14967">MIHQRDGDHPMEESTTMARRLWHVVRAVLFMLRKGISDQLLGDGGAAVAATPSPALWRTSFGGRSPAPVRQLRITDSPFPIRDDGGEDAGAGLVDLEAEEFINKFYEQLRTQQQSLATATPDYYAGYSRPVTGVAY</sequence>
<dbReference type="PANTHER" id="PTHR33265:SF26">
    <property type="entry name" value="OS06G0554600 PROTEIN"/>
    <property type="match status" value="1"/>
</dbReference>
<organism evidence="1">
    <name type="scientific">Oryza barthii</name>
    <dbReference type="NCBI Taxonomy" id="65489"/>
    <lineage>
        <taxon>Eukaryota</taxon>
        <taxon>Viridiplantae</taxon>
        <taxon>Streptophyta</taxon>
        <taxon>Embryophyta</taxon>
        <taxon>Tracheophyta</taxon>
        <taxon>Spermatophyta</taxon>
        <taxon>Magnoliopsida</taxon>
        <taxon>Liliopsida</taxon>
        <taxon>Poales</taxon>
        <taxon>Poaceae</taxon>
        <taxon>BOP clade</taxon>
        <taxon>Oryzoideae</taxon>
        <taxon>Oryzeae</taxon>
        <taxon>Oryzinae</taxon>
        <taxon>Oryza</taxon>
    </lineage>
</organism>
<dbReference type="STRING" id="65489.A0A0D3GHS0"/>
<dbReference type="PaxDb" id="65489-OBART06G18270.1"/>
<dbReference type="InterPro" id="IPR008480">
    <property type="entry name" value="DUF761_pln"/>
</dbReference>
<keyword evidence="2" id="KW-1185">Reference proteome</keyword>
<reference evidence="1" key="1">
    <citation type="journal article" date="2009" name="Rice">
        <title>De Novo Next Generation Sequencing of Plant Genomes.</title>
        <authorList>
            <person name="Rounsley S."/>
            <person name="Marri P.R."/>
            <person name="Yu Y."/>
            <person name="He R."/>
            <person name="Sisneros N."/>
            <person name="Goicoechea J.L."/>
            <person name="Lee S.J."/>
            <person name="Angelova A."/>
            <person name="Kudrna D."/>
            <person name="Luo M."/>
            <person name="Affourtit J."/>
            <person name="Desany B."/>
            <person name="Knight J."/>
            <person name="Niazi F."/>
            <person name="Egholm M."/>
            <person name="Wing R.A."/>
        </authorList>
    </citation>
    <scope>NUCLEOTIDE SEQUENCE [LARGE SCALE GENOMIC DNA]</scope>
    <source>
        <strain evidence="1">cv. IRGC 105608</strain>
    </source>
</reference>
<reference evidence="1" key="2">
    <citation type="submission" date="2015-03" db="UniProtKB">
        <authorList>
            <consortium name="EnsemblPlants"/>
        </authorList>
    </citation>
    <scope>IDENTIFICATION</scope>
</reference>